<reference evidence="1" key="1">
    <citation type="submission" date="2014-01" db="EMBL/GenBank/DDBJ databases">
        <authorList>
            <person name="Brown-Elliot B."/>
            <person name="Wallace R."/>
            <person name="Lenaerts A."/>
            <person name="Ordway D."/>
            <person name="DeGroote M.A."/>
            <person name="Parker T."/>
            <person name="Sizemore C."/>
            <person name="Tallon L.J."/>
            <person name="Sadzewicz L.K."/>
            <person name="Sengamalay N."/>
            <person name="Fraser C.M."/>
            <person name="Hine E."/>
            <person name="Shefchek K.A."/>
            <person name="Das S.P."/>
            <person name="Tettelin H."/>
        </authorList>
    </citation>
    <scope>NUCLEOTIDE SEQUENCE [LARGE SCALE GENOMIC DNA]</scope>
    <source>
        <strain evidence="1">4042</strain>
    </source>
</reference>
<organism evidence="1">
    <name type="scientific">Mycobacterium xenopi 4042</name>
    <dbReference type="NCBI Taxonomy" id="1299334"/>
    <lineage>
        <taxon>Bacteria</taxon>
        <taxon>Bacillati</taxon>
        <taxon>Actinomycetota</taxon>
        <taxon>Actinomycetes</taxon>
        <taxon>Mycobacteriales</taxon>
        <taxon>Mycobacteriaceae</taxon>
        <taxon>Mycobacterium</taxon>
    </lineage>
</organism>
<dbReference type="EMBL" id="JAOB01000029">
    <property type="protein sequence ID" value="EUA56692.1"/>
    <property type="molecule type" value="Genomic_DNA"/>
</dbReference>
<evidence type="ECO:0000313" key="1">
    <source>
        <dbReference type="EMBL" id="EUA56692.1"/>
    </source>
</evidence>
<accession>X8CJZ8</accession>
<sequence length="61" mass="6389">MVDLSRNRVEPAALSTVAACALTSASTKTRSASFTAEYRRAKAACLAWIAVTDHPACSAMS</sequence>
<comment type="caution">
    <text evidence="1">The sequence shown here is derived from an EMBL/GenBank/DDBJ whole genome shotgun (WGS) entry which is preliminary data.</text>
</comment>
<name>X8CJZ8_MYCXE</name>
<protein>
    <submittedName>
        <fullName evidence="1">Uncharacterized protein</fullName>
    </submittedName>
</protein>
<gene>
    <name evidence="1" type="ORF">I553_8746</name>
</gene>
<dbReference type="AlphaFoldDB" id="X8CJZ8"/>
<proteinExistence type="predicted"/>